<name>A2D7M6_TRIV3</name>
<organism evidence="1 2">
    <name type="scientific">Trichomonas vaginalis (strain ATCC PRA-98 / G3)</name>
    <dbReference type="NCBI Taxonomy" id="412133"/>
    <lineage>
        <taxon>Eukaryota</taxon>
        <taxon>Metamonada</taxon>
        <taxon>Parabasalia</taxon>
        <taxon>Trichomonadida</taxon>
        <taxon>Trichomonadidae</taxon>
        <taxon>Trichomonas</taxon>
    </lineage>
</organism>
<dbReference type="KEGG" id="tva:4720709"/>
<accession>A2D7M6</accession>
<protein>
    <submittedName>
        <fullName evidence="1">Uncharacterized protein</fullName>
    </submittedName>
</protein>
<keyword evidence="2" id="KW-1185">Reference proteome</keyword>
<dbReference type="VEuPathDB" id="TrichDB:TVAGG3_0993940"/>
<evidence type="ECO:0000313" key="1">
    <source>
        <dbReference type="EMBL" id="EAY23743.1"/>
    </source>
</evidence>
<dbReference type="InParanoid" id="A2D7M6"/>
<dbReference type="RefSeq" id="XP_001276991.1">
    <property type="nucleotide sequence ID" value="XM_001276990.1"/>
</dbReference>
<reference evidence="1" key="1">
    <citation type="submission" date="2006-10" db="EMBL/GenBank/DDBJ databases">
        <authorList>
            <person name="Amadeo P."/>
            <person name="Zhao Q."/>
            <person name="Wortman J."/>
            <person name="Fraser-Liggett C."/>
            <person name="Carlton J."/>
        </authorList>
    </citation>
    <scope>NUCLEOTIDE SEQUENCE</scope>
    <source>
        <strain evidence="1">G3</strain>
    </source>
</reference>
<dbReference type="EMBL" id="DS113177">
    <property type="protein sequence ID" value="EAY23743.1"/>
    <property type="molecule type" value="Genomic_DNA"/>
</dbReference>
<evidence type="ECO:0000313" key="2">
    <source>
        <dbReference type="Proteomes" id="UP000001542"/>
    </source>
</evidence>
<sequence length="470" mass="54512">MARGYHSLRDLAKNLFGDIISEEDFNSVYTRDGVFLEDVPFAAQTHVYRVKTQFNKGDDNRFKMTLDLTNPHQIENANDITKEEMNSLIRPAFANAYLYQQGISPTEKALRAVNHMFPITEKNIQVNTKNKGYDLEQIIVKERPDEYFETIKQKAKSNSTEKKCSTIRDNIIDAWKLLEEFFPRELPIYKARVYTPDPKYISLQMIENGSKIAENCTSTLVKKRKPCTVPNPFSKPFELILTKEKVDQVITTFCDKFDFKKNFKMNSAQIEQIRQVLTLGLVPRLFYHLAKYIHAILVLGIEDLSSYIRIRAIWYMCQAKYPPNDELSVLSPVLVMFKVCSVLIFATEAPKYYITNQKDMEATLFNIIEKMLNPYHLFDSMRDQPKTQHAPKPIRIPTGRSLADIINLVENHQLLEEDGIIARAMLNQNAPMDLLKILSNEPWGDLIQEEIEEEDTRDNMLALPIQRIIQ</sequence>
<dbReference type="VEuPathDB" id="TrichDB:TVAG_120810"/>
<dbReference type="OrthoDB" id="10587969at2759"/>
<dbReference type="Proteomes" id="UP000001542">
    <property type="component" value="Unassembled WGS sequence"/>
</dbReference>
<gene>
    <name evidence="1" type="ORF">TVAG_120810</name>
</gene>
<reference evidence="1" key="2">
    <citation type="journal article" date="2007" name="Science">
        <title>Draft genome sequence of the sexually transmitted pathogen Trichomonas vaginalis.</title>
        <authorList>
            <person name="Carlton J.M."/>
            <person name="Hirt R.P."/>
            <person name="Silva J.C."/>
            <person name="Delcher A.L."/>
            <person name="Schatz M."/>
            <person name="Zhao Q."/>
            <person name="Wortman J.R."/>
            <person name="Bidwell S.L."/>
            <person name="Alsmark U.C.M."/>
            <person name="Besteiro S."/>
            <person name="Sicheritz-Ponten T."/>
            <person name="Noel C.J."/>
            <person name="Dacks J.B."/>
            <person name="Foster P.G."/>
            <person name="Simillion C."/>
            <person name="Van de Peer Y."/>
            <person name="Miranda-Saavedra D."/>
            <person name="Barton G.J."/>
            <person name="Westrop G.D."/>
            <person name="Mueller S."/>
            <person name="Dessi D."/>
            <person name="Fiori P.L."/>
            <person name="Ren Q."/>
            <person name="Paulsen I."/>
            <person name="Zhang H."/>
            <person name="Bastida-Corcuera F.D."/>
            <person name="Simoes-Barbosa A."/>
            <person name="Brown M.T."/>
            <person name="Hayes R.D."/>
            <person name="Mukherjee M."/>
            <person name="Okumura C.Y."/>
            <person name="Schneider R."/>
            <person name="Smith A.J."/>
            <person name="Vanacova S."/>
            <person name="Villalvazo M."/>
            <person name="Haas B.J."/>
            <person name="Pertea M."/>
            <person name="Feldblyum T.V."/>
            <person name="Utterback T.R."/>
            <person name="Shu C.L."/>
            <person name="Osoegawa K."/>
            <person name="de Jong P.J."/>
            <person name="Hrdy I."/>
            <person name="Horvathova L."/>
            <person name="Zubacova Z."/>
            <person name="Dolezal P."/>
            <person name="Malik S.B."/>
            <person name="Logsdon J.M. Jr."/>
            <person name="Henze K."/>
            <person name="Gupta A."/>
            <person name="Wang C.C."/>
            <person name="Dunne R.L."/>
            <person name="Upcroft J.A."/>
            <person name="Upcroft P."/>
            <person name="White O."/>
            <person name="Salzberg S.L."/>
            <person name="Tang P."/>
            <person name="Chiu C.-H."/>
            <person name="Lee Y.-S."/>
            <person name="Embley T.M."/>
            <person name="Coombs G.H."/>
            <person name="Mottram J.C."/>
            <person name="Tachezy J."/>
            <person name="Fraser-Liggett C.M."/>
            <person name="Johnson P.J."/>
        </authorList>
    </citation>
    <scope>NUCLEOTIDE SEQUENCE [LARGE SCALE GENOMIC DNA]</scope>
    <source>
        <strain evidence="1">G3</strain>
    </source>
</reference>
<dbReference type="AlphaFoldDB" id="A2D7M6"/>
<proteinExistence type="predicted"/>